<dbReference type="KEGG" id="prel:PRELSG_0942400"/>
<dbReference type="RefSeq" id="XP_028533324.1">
    <property type="nucleotide sequence ID" value="XM_028676879.1"/>
</dbReference>
<protein>
    <submittedName>
        <fullName evidence="2">Uncharacterized protein</fullName>
    </submittedName>
</protein>
<gene>
    <name evidence="2" type="ORF">PRELSG_0942400</name>
</gene>
<dbReference type="EMBL" id="LN835304">
    <property type="protein sequence ID" value="CRH00321.1"/>
    <property type="molecule type" value="Genomic_DNA"/>
</dbReference>
<dbReference type="AlphaFoldDB" id="A0A1J1H5Z6"/>
<organism evidence="2 3">
    <name type="scientific">Plasmodium relictum</name>
    <dbReference type="NCBI Taxonomy" id="85471"/>
    <lineage>
        <taxon>Eukaryota</taxon>
        <taxon>Sar</taxon>
        <taxon>Alveolata</taxon>
        <taxon>Apicomplexa</taxon>
        <taxon>Aconoidasida</taxon>
        <taxon>Haemosporida</taxon>
        <taxon>Plasmodiidae</taxon>
        <taxon>Plasmodium</taxon>
        <taxon>Plasmodium (Haemamoeba)</taxon>
    </lineage>
</organism>
<reference evidence="2 3" key="1">
    <citation type="submission" date="2015-04" db="EMBL/GenBank/DDBJ databases">
        <authorList>
            <consortium name="Pathogen Informatics"/>
        </authorList>
    </citation>
    <scope>NUCLEOTIDE SEQUENCE [LARGE SCALE GENOMIC DNA]</scope>
    <source>
        <strain evidence="2 3">SGS1</strain>
    </source>
</reference>
<accession>A0A1J1H5Z6</accession>
<evidence type="ECO:0000313" key="2">
    <source>
        <dbReference type="EMBL" id="CRH00321.1"/>
    </source>
</evidence>
<keyword evidence="1" id="KW-0175">Coiled coil</keyword>
<dbReference type="VEuPathDB" id="PlasmoDB:PRELSG_0942400"/>
<evidence type="ECO:0000256" key="1">
    <source>
        <dbReference type="SAM" id="Coils"/>
    </source>
</evidence>
<proteinExistence type="predicted"/>
<keyword evidence="3" id="KW-1185">Reference proteome</keyword>
<dbReference type="OMA" id="SHTNICI"/>
<feature type="coiled-coil region" evidence="1">
    <location>
        <begin position="473"/>
        <end position="500"/>
    </location>
</feature>
<dbReference type="Proteomes" id="UP000220158">
    <property type="component" value="Chromosome 9"/>
</dbReference>
<sequence length="827" mass="97301">MINIDEEILKNKCNSGNLENISKKKNSKLVSKNKCLEYSYSSPVIRLKKKKNSSKLNKIVEISKVFYEKKNDISTIISPCKKLDEKVINLKKKSLNKKLDKKINYKNSNNSMKINLDKKNYSNSNNLSYGEKYNAIKEKKETLKKMETSNISNSSSYNIYQLNENFHFKKDNIMESSNEVKLSNSKYLKGRCILKRLNGETKELNINEVNNILVNYIPYQTSDVVKANEFKTKRSFSSIPNSLEDLTSLPIVYEKGDFELVKKCRDASKKRIIHKNWPNSKMPSKIKLPIQKKYKILTHSNLNLKYGEYHSYKTNEEKKRSVTTFNYSSKNFRSLSCTNMNYSDNNEKIKNRKSSKKSIFCDSEEFYMTPVGEAKLCGFEKEFMRLESNQEKIHLFHPSQVKHSKTIISPNINSIKENLTSMVLKHSKNMILSKLKKEKTKKKNNSKNRNNSLVDSILENDNFSKWNFLGNSKNLQNTTYQEAKNRINDENEKNKISYENNDSFILNYNKKLNHSKNLIIRKTKSPFRIIEQDLTIAEILTEKPRVKSVEKKKVIEKINDYKVIYKSEDIMSIYKSNKNKEKDEHFLDVTSLLCKPGYIGNYLCETTSTINLSYIKKKKEESEKKKIIEDNNKDNEKMRENYISCNNEYYVSGENREKNEKYQHEQNECTKYKNMFELNKDENDEILHYLKEAIKNASAINVDLQYIMIIFNEILEKEKRIIYKKELLPSSTNEINSINKNIRNNVLYSHCNKYTQKSDYLKKYYKNYNIYKNNLSSNYNILNKGVLNSFNNSKITNNKNNISSSYNNYIINNVSNEKMVLNNFNNR</sequence>
<dbReference type="OrthoDB" id="383593at2759"/>
<dbReference type="GeneID" id="39736437"/>
<name>A0A1J1H5Z6_PLARL</name>
<evidence type="ECO:0000313" key="3">
    <source>
        <dbReference type="Proteomes" id="UP000220158"/>
    </source>
</evidence>